<dbReference type="SUPFAM" id="SSF49329">
    <property type="entry name" value="Cu,Zn superoxide dismutase-like"/>
    <property type="match status" value="1"/>
</dbReference>
<organism evidence="4">
    <name type="scientific">uncultured Rubrobacteraceae bacterium</name>
    <dbReference type="NCBI Taxonomy" id="349277"/>
    <lineage>
        <taxon>Bacteria</taxon>
        <taxon>Bacillati</taxon>
        <taxon>Actinomycetota</taxon>
        <taxon>Rubrobacteria</taxon>
        <taxon>Rubrobacterales</taxon>
        <taxon>Rubrobacteraceae</taxon>
        <taxon>environmental samples</taxon>
    </lineage>
</organism>
<feature type="transmembrane region" description="Helical" evidence="2">
    <location>
        <begin position="167"/>
        <end position="188"/>
    </location>
</feature>
<keyword evidence="2" id="KW-0812">Transmembrane</keyword>
<proteinExistence type="inferred from homology"/>
<evidence type="ECO:0008006" key="5">
    <source>
        <dbReference type="Google" id="ProtNLM"/>
    </source>
</evidence>
<keyword evidence="2" id="KW-1133">Transmembrane helix</keyword>
<dbReference type="InterPro" id="IPR036423">
    <property type="entry name" value="SOD-like_Cu/Zn_dom_sf"/>
</dbReference>
<dbReference type="GO" id="GO:0046872">
    <property type="term" value="F:metal ion binding"/>
    <property type="evidence" value="ECO:0007669"/>
    <property type="project" value="InterPro"/>
</dbReference>
<protein>
    <recommendedName>
        <fullName evidence="5">CHRD domain-containing protein</fullName>
    </recommendedName>
</protein>
<dbReference type="Gene3D" id="2.60.40.200">
    <property type="entry name" value="Superoxide dismutase, copper/zinc binding domain"/>
    <property type="match status" value="1"/>
</dbReference>
<evidence type="ECO:0000256" key="3">
    <source>
        <dbReference type="SAM" id="SignalP"/>
    </source>
</evidence>
<feature type="chain" id="PRO_5027031668" description="CHRD domain-containing protein" evidence="3">
    <location>
        <begin position="19"/>
        <end position="192"/>
    </location>
</feature>
<gene>
    <name evidence="4" type="ORF">AVDCRST_MAG05-565</name>
</gene>
<reference evidence="4" key="1">
    <citation type="submission" date="2020-02" db="EMBL/GenBank/DDBJ databases">
        <authorList>
            <person name="Meier V. D."/>
        </authorList>
    </citation>
    <scope>NUCLEOTIDE SEQUENCE</scope>
    <source>
        <strain evidence="4">AVDCRST_MAG05</strain>
    </source>
</reference>
<dbReference type="EMBL" id="CADCVM010000065">
    <property type="protein sequence ID" value="CAA9471126.1"/>
    <property type="molecule type" value="Genomic_DNA"/>
</dbReference>
<feature type="signal peptide" evidence="3">
    <location>
        <begin position="1"/>
        <end position="18"/>
    </location>
</feature>
<sequence>MLLIVLALAFGLGSGALAQQTDSLSLQLTPSRDSGVSGTATLTEAGEGVKVELNMRGLPEVGIEHINHVHAGGSCAADRAGNVAPATIPLKTIVANEDGTGSGATTLKDVTLDSLFVPGKERYIALHSQVEEGQGVPPVISCADVAEAAGSGATSTDLPETGGPRPAMLLATAVLVGLSAVASVLGLVGRES</sequence>
<evidence type="ECO:0000256" key="1">
    <source>
        <dbReference type="ARBA" id="ARBA00010457"/>
    </source>
</evidence>
<keyword evidence="3" id="KW-0732">Signal</keyword>
<evidence type="ECO:0000256" key="2">
    <source>
        <dbReference type="SAM" id="Phobius"/>
    </source>
</evidence>
<evidence type="ECO:0000313" key="4">
    <source>
        <dbReference type="EMBL" id="CAA9471126.1"/>
    </source>
</evidence>
<dbReference type="GO" id="GO:0006801">
    <property type="term" value="P:superoxide metabolic process"/>
    <property type="evidence" value="ECO:0007669"/>
    <property type="project" value="InterPro"/>
</dbReference>
<accession>A0A6J4RDN7</accession>
<name>A0A6J4RDN7_9ACTN</name>
<keyword evidence="2" id="KW-0472">Membrane</keyword>
<comment type="similarity">
    <text evidence="1">Belongs to the Cu-Zn superoxide dismutase family.</text>
</comment>
<dbReference type="AlphaFoldDB" id="A0A6J4RDN7"/>